<evidence type="ECO:0000313" key="2">
    <source>
        <dbReference type="EMBL" id="PRQ34334.1"/>
    </source>
</evidence>
<reference evidence="2 3" key="1">
    <citation type="journal article" date="2018" name="Nat. Genet.">
        <title>The Rosa genome provides new insights in the design of modern roses.</title>
        <authorList>
            <person name="Bendahmane M."/>
        </authorList>
    </citation>
    <scope>NUCLEOTIDE SEQUENCE [LARGE SCALE GENOMIC DNA]</scope>
    <source>
        <strain evidence="3">cv. Old Blush</strain>
    </source>
</reference>
<evidence type="ECO:0000313" key="3">
    <source>
        <dbReference type="Proteomes" id="UP000238479"/>
    </source>
</evidence>
<dbReference type="AlphaFoldDB" id="A0A2P6QJI7"/>
<feature type="transmembrane region" description="Helical" evidence="1">
    <location>
        <begin position="88"/>
        <end position="108"/>
    </location>
</feature>
<dbReference type="EC" id="3.6.3.44" evidence="2"/>
<feature type="transmembrane region" description="Helical" evidence="1">
    <location>
        <begin position="55"/>
        <end position="76"/>
    </location>
</feature>
<keyword evidence="1" id="KW-1133">Transmembrane helix</keyword>
<gene>
    <name evidence="2" type="ORF">RchiOBHm_Chr5g0067651</name>
</gene>
<sequence length="135" mass="15710">MIKKNLKSRRFRLRSNYYNYLLGLLASYSTAEPLLRLVMGLSLFNPSRKTGFAPFEMTSSIIEALSWCSMLILIGLETRIYIREFRWYVRFGVLYVLVGDVVLLNLILGVTDSYSRLVFLPFTRSILYSLLFNSI</sequence>
<dbReference type="Proteomes" id="UP000238479">
    <property type="component" value="Chromosome 5"/>
</dbReference>
<dbReference type="STRING" id="74649.A0A2P6QJI7"/>
<dbReference type="EMBL" id="PDCK01000043">
    <property type="protein sequence ID" value="PRQ34334.1"/>
    <property type="molecule type" value="Genomic_DNA"/>
</dbReference>
<dbReference type="Gramene" id="PRQ34334">
    <property type="protein sequence ID" value="PRQ34334"/>
    <property type="gene ID" value="RchiOBHm_Chr5g0067651"/>
</dbReference>
<proteinExistence type="predicted"/>
<dbReference type="GO" id="GO:0016787">
    <property type="term" value="F:hydrolase activity"/>
    <property type="evidence" value="ECO:0007669"/>
    <property type="project" value="UniProtKB-KW"/>
</dbReference>
<keyword evidence="1" id="KW-0472">Membrane</keyword>
<evidence type="ECO:0000256" key="1">
    <source>
        <dbReference type="SAM" id="Phobius"/>
    </source>
</evidence>
<keyword evidence="3" id="KW-1185">Reference proteome</keyword>
<keyword evidence="1" id="KW-0812">Transmembrane</keyword>
<keyword evidence="2" id="KW-0378">Hydrolase</keyword>
<organism evidence="2 3">
    <name type="scientific">Rosa chinensis</name>
    <name type="common">China rose</name>
    <dbReference type="NCBI Taxonomy" id="74649"/>
    <lineage>
        <taxon>Eukaryota</taxon>
        <taxon>Viridiplantae</taxon>
        <taxon>Streptophyta</taxon>
        <taxon>Embryophyta</taxon>
        <taxon>Tracheophyta</taxon>
        <taxon>Spermatophyta</taxon>
        <taxon>Magnoliopsida</taxon>
        <taxon>eudicotyledons</taxon>
        <taxon>Gunneridae</taxon>
        <taxon>Pentapetalae</taxon>
        <taxon>rosids</taxon>
        <taxon>fabids</taxon>
        <taxon>Rosales</taxon>
        <taxon>Rosaceae</taxon>
        <taxon>Rosoideae</taxon>
        <taxon>Rosoideae incertae sedis</taxon>
        <taxon>Rosa</taxon>
    </lineage>
</organism>
<name>A0A2P6QJI7_ROSCH</name>
<comment type="caution">
    <text evidence="2">The sequence shown here is derived from an EMBL/GenBank/DDBJ whole genome shotgun (WGS) entry which is preliminary data.</text>
</comment>
<protein>
    <submittedName>
        <fullName evidence="2">Putative xenobiotic-transporting ATPase</fullName>
        <ecNumber evidence="2">3.6.3.44</ecNumber>
    </submittedName>
</protein>
<accession>A0A2P6QJI7</accession>